<dbReference type="AlphaFoldDB" id="A0AAV9HA90"/>
<feature type="compositionally biased region" description="Basic and acidic residues" evidence="2">
    <location>
        <begin position="328"/>
        <end position="341"/>
    </location>
</feature>
<name>A0AAV9HA90_9PEZI</name>
<feature type="compositionally biased region" description="Polar residues" evidence="2">
    <location>
        <begin position="259"/>
        <end position="279"/>
    </location>
</feature>
<evidence type="ECO:0000256" key="1">
    <source>
        <dbReference type="SAM" id="Coils"/>
    </source>
</evidence>
<keyword evidence="4" id="KW-1185">Reference proteome</keyword>
<feature type="coiled-coil region" evidence="1">
    <location>
        <begin position="419"/>
        <end position="446"/>
    </location>
</feature>
<evidence type="ECO:0008006" key="5">
    <source>
        <dbReference type="Google" id="ProtNLM"/>
    </source>
</evidence>
<dbReference type="Proteomes" id="UP001321749">
    <property type="component" value="Unassembled WGS sequence"/>
</dbReference>
<evidence type="ECO:0000313" key="3">
    <source>
        <dbReference type="EMBL" id="KAK4456849.1"/>
    </source>
</evidence>
<sequence length="456" mass="51575">MPSRQPPEWVFFSPQSFRSCFRLPGVTGRLMANGDDTEGCSSARNLSPRHYSCVLCSEISSPGFPMDSEDASHVADIVDIRRHLGRFHLLFSKWRCLGGCNKIFDWQRAHAVHDCDEAMEVGGKAKSKYAVVAYNQLVFACGYKGCTQVFDASRLASALKDVKQRYLNHIKAHYKDPNFTHEDWRFITRFRNLLRHHFPEEAVRGLPEDLVWDLESSHHLLEKLETRKLPVDLDAFLSEIIEAGKQHPEEITVQPCDTPDTTRSEGLSPEVQSHSPSDTDCSEDCVPMPSPPSRDVDVDDGETSTIDGLTTSDRAPTASPTDDLPICHSDRRRAGSVEDGNDELRKPLKRLASEVADDSVSLPEPKRVKACCLRCEECATDCGSLPDLFQELAQTLADVDGAEHFQGNAQTEEVTLRILRNTTEVLRSLTRENREMREQVEKKRRDMHWLTILRRE</sequence>
<reference evidence="3" key="1">
    <citation type="journal article" date="2023" name="Mol. Phylogenet. Evol.">
        <title>Genome-scale phylogeny and comparative genomics of the fungal order Sordariales.</title>
        <authorList>
            <person name="Hensen N."/>
            <person name="Bonometti L."/>
            <person name="Westerberg I."/>
            <person name="Brannstrom I.O."/>
            <person name="Guillou S."/>
            <person name="Cros-Aarteil S."/>
            <person name="Calhoun S."/>
            <person name="Haridas S."/>
            <person name="Kuo A."/>
            <person name="Mondo S."/>
            <person name="Pangilinan J."/>
            <person name="Riley R."/>
            <person name="LaButti K."/>
            <person name="Andreopoulos B."/>
            <person name="Lipzen A."/>
            <person name="Chen C."/>
            <person name="Yan M."/>
            <person name="Daum C."/>
            <person name="Ng V."/>
            <person name="Clum A."/>
            <person name="Steindorff A."/>
            <person name="Ohm R.A."/>
            <person name="Martin F."/>
            <person name="Silar P."/>
            <person name="Natvig D.O."/>
            <person name="Lalanne C."/>
            <person name="Gautier V."/>
            <person name="Ament-Velasquez S.L."/>
            <person name="Kruys A."/>
            <person name="Hutchinson M.I."/>
            <person name="Powell A.J."/>
            <person name="Barry K."/>
            <person name="Miller A.N."/>
            <person name="Grigoriev I.V."/>
            <person name="Debuchy R."/>
            <person name="Gladieux P."/>
            <person name="Hiltunen Thoren M."/>
            <person name="Johannesson H."/>
        </authorList>
    </citation>
    <scope>NUCLEOTIDE SEQUENCE</scope>
    <source>
        <strain evidence="3">PSN324</strain>
    </source>
</reference>
<gene>
    <name evidence="3" type="ORF">QBC42DRAFT_321115</name>
</gene>
<feature type="region of interest" description="Disordered" evidence="2">
    <location>
        <begin position="247"/>
        <end position="341"/>
    </location>
</feature>
<evidence type="ECO:0000256" key="2">
    <source>
        <dbReference type="SAM" id="MobiDB-lite"/>
    </source>
</evidence>
<feature type="compositionally biased region" description="Polar residues" evidence="2">
    <location>
        <begin position="303"/>
        <end position="320"/>
    </location>
</feature>
<organism evidence="3 4">
    <name type="scientific">Cladorrhinum samala</name>
    <dbReference type="NCBI Taxonomy" id="585594"/>
    <lineage>
        <taxon>Eukaryota</taxon>
        <taxon>Fungi</taxon>
        <taxon>Dikarya</taxon>
        <taxon>Ascomycota</taxon>
        <taxon>Pezizomycotina</taxon>
        <taxon>Sordariomycetes</taxon>
        <taxon>Sordariomycetidae</taxon>
        <taxon>Sordariales</taxon>
        <taxon>Podosporaceae</taxon>
        <taxon>Cladorrhinum</taxon>
    </lineage>
</organism>
<evidence type="ECO:0000313" key="4">
    <source>
        <dbReference type="Proteomes" id="UP001321749"/>
    </source>
</evidence>
<reference evidence="3" key="2">
    <citation type="submission" date="2023-06" db="EMBL/GenBank/DDBJ databases">
        <authorList>
            <consortium name="Lawrence Berkeley National Laboratory"/>
            <person name="Mondo S.J."/>
            <person name="Hensen N."/>
            <person name="Bonometti L."/>
            <person name="Westerberg I."/>
            <person name="Brannstrom I.O."/>
            <person name="Guillou S."/>
            <person name="Cros-Aarteil S."/>
            <person name="Calhoun S."/>
            <person name="Haridas S."/>
            <person name="Kuo A."/>
            <person name="Pangilinan J."/>
            <person name="Riley R."/>
            <person name="Labutti K."/>
            <person name="Andreopoulos B."/>
            <person name="Lipzen A."/>
            <person name="Chen C."/>
            <person name="Yanf M."/>
            <person name="Daum C."/>
            <person name="Ng V."/>
            <person name="Clum A."/>
            <person name="Steindorff A."/>
            <person name="Ohm R."/>
            <person name="Martin F."/>
            <person name="Silar P."/>
            <person name="Natvig D."/>
            <person name="Lalanne C."/>
            <person name="Gautier V."/>
            <person name="Ament-Velasquez S.L."/>
            <person name="Kruys A."/>
            <person name="Hutchinson M.I."/>
            <person name="Powell A.J."/>
            <person name="Barry K."/>
            <person name="Miller A.N."/>
            <person name="Grigoriev I.V."/>
            <person name="Debuchy R."/>
            <person name="Gladieux P."/>
            <person name="Thoren M.H."/>
            <person name="Johannesson H."/>
        </authorList>
    </citation>
    <scope>NUCLEOTIDE SEQUENCE</scope>
    <source>
        <strain evidence="3">PSN324</strain>
    </source>
</reference>
<comment type="caution">
    <text evidence="3">The sequence shown here is derived from an EMBL/GenBank/DDBJ whole genome shotgun (WGS) entry which is preliminary data.</text>
</comment>
<dbReference type="EMBL" id="MU865159">
    <property type="protein sequence ID" value="KAK4456849.1"/>
    <property type="molecule type" value="Genomic_DNA"/>
</dbReference>
<protein>
    <recommendedName>
        <fullName evidence="5">C2H2-type domain-containing protein</fullName>
    </recommendedName>
</protein>
<proteinExistence type="predicted"/>
<accession>A0AAV9HA90</accession>
<keyword evidence="1" id="KW-0175">Coiled coil</keyword>